<protein>
    <submittedName>
        <fullName evidence="3">Phosphatase PAP2 family protein</fullName>
    </submittedName>
</protein>
<comment type="caution">
    <text evidence="3">The sequence shown here is derived from an EMBL/GenBank/DDBJ whole genome shotgun (WGS) entry which is preliminary data.</text>
</comment>
<gene>
    <name evidence="3" type="ORF">ACFQS1_24820</name>
</gene>
<feature type="domain" description="Phosphatidic acid phosphatase type 2/haloperoxidase" evidence="2">
    <location>
        <begin position="108"/>
        <end position="219"/>
    </location>
</feature>
<feature type="transmembrane region" description="Helical" evidence="1">
    <location>
        <begin position="108"/>
        <end position="128"/>
    </location>
</feature>
<evidence type="ECO:0000256" key="1">
    <source>
        <dbReference type="SAM" id="Phobius"/>
    </source>
</evidence>
<dbReference type="SUPFAM" id="SSF48317">
    <property type="entry name" value="Acid phosphatase/Vanadium-dependent haloperoxidase"/>
    <property type="match status" value="1"/>
</dbReference>
<accession>A0ABW2HZW2</accession>
<keyword evidence="1" id="KW-1133">Transmembrane helix</keyword>
<organism evidence="3 4">
    <name type="scientific">Paractinoplanes rhizophilus</name>
    <dbReference type="NCBI Taxonomy" id="1416877"/>
    <lineage>
        <taxon>Bacteria</taxon>
        <taxon>Bacillati</taxon>
        <taxon>Actinomycetota</taxon>
        <taxon>Actinomycetes</taxon>
        <taxon>Micromonosporales</taxon>
        <taxon>Micromonosporaceae</taxon>
        <taxon>Paractinoplanes</taxon>
    </lineage>
</organism>
<dbReference type="Gene3D" id="1.20.144.10">
    <property type="entry name" value="Phosphatidic acid phosphatase type 2/haloperoxidase"/>
    <property type="match status" value="1"/>
</dbReference>
<dbReference type="RefSeq" id="WP_378972549.1">
    <property type="nucleotide sequence ID" value="NZ_JBHTBJ010000020.1"/>
</dbReference>
<dbReference type="EMBL" id="JBHTBJ010000020">
    <property type="protein sequence ID" value="MFC7277229.1"/>
    <property type="molecule type" value="Genomic_DNA"/>
</dbReference>
<dbReference type="Proteomes" id="UP001596548">
    <property type="component" value="Unassembled WGS sequence"/>
</dbReference>
<dbReference type="CDD" id="cd03392">
    <property type="entry name" value="PAP2_like_2"/>
    <property type="match status" value="1"/>
</dbReference>
<feature type="transmembrane region" description="Helical" evidence="1">
    <location>
        <begin position="76"/>
        <end position="96"/>
    </location>
</feature>
<evidence type="ECO:0000259" key="2">
    <source>
        <dbReference type="SMART" id="SM00014"/>
    </source>
</evidence>
<sequence>MPETAAAARNYVDLPHVAAVAKRILLPVAALLLAMIGLGLLVTRVLGDVWPFTAEDGVNRYFAAHRDGPLNVLTEIFSLIGSTPVIIAVTGIAAVLLLRKLRSWREPLFLCAAVSAQAIVFFFTTLVIDRQRPAVKHLDDSPPTSSFPSGHTSAAFALYAGLALVLAHQVNRTWAKWLCWALILVPVGVAVSRLYRGMHHPSDVTASFLNGALCVTIMALAILDRRVPWANPHKIGS</sequence>
<feature type="transmembrane region" description="Helical" evidence="1">
    <location>
        <begin position="24"/>
        <end position="46"/>
    </location>
</feature>
<reference evidence="4" key="1">
    <citation type="journal article" date="2019" name="Int. J. Syst. Evol. Microbiol.">
        <title>The Global Catalogue of Microorganisms (GCM) 10K type strain sequencing project: providing services to taxonomists for standard genome sequencing and annotation.</title>
        <authorList>
            <consortium name="The Broad Institute Genomics Platform"/>
            <consortium name="The Broad Institute Genome Sequencing Center for Infectious Disease"/>
            <person name="Wu L."/>
            <person name="Ma J."/>
        </authorList>
    </citation>
    <scope>NUCLEOTIDE SEQUENCE [LARGE SCALE GENOMIC DNA]</scope>
    <source>
        <strain evidence="4">XZYJT-10</strain>
    </source>
</reference>
<feature type="transmembrane region" description="Helical" evidence="1">
    <location>
        <begin position="204"/>
        <end position="223"/>
    </location>
</feature>
<dbReference type="PANTHER" id="PTHR14969">
    <property type="entry name" value="SPHINGOSINE-1-PHOSPHATE PHOSPHOHYDROLASE"/>
    <property type="match status" value="1"/>
</dbReference>
<keyword evidence="1" id="KW-0472">Membrane</keyword>
<name>A0ABW2HZW2_9ACTN</name>
<dbReference type="Pfam" id="PF01569">
    <property type="entry name" value="PAP2"/>
    <property type="match status" value="1"/>
</dbReference>
<feature type="transmembrane region" description="Helical" evidence="1">
    <location>
        <begin position="174"/>
        <end position="192"/>
    </location>
</feature>
<dbReference type="PANTHER" id="PTHR14969:SF13">
    <property type="entry name" value="AT30094P"/>
    <property type="match status" value="1"/>
</dbReference>
<evidence type="ECO:0000313" key="4">
    <source>
        <dbReference type="Proteomes" id="UP001596548"/>
    </source>
</evidence>
<evidence type="ECO:0000313" key="3">
    <source>
        <dbReference type="EMBL" id="MFC7277229.1"/>
    </source>
</evidence>
<feature type="transmembrane region" description="Helical" evidence="1">
    <location>
        <begin position="148"/>
        <end position="167"/>
    </location>
</feature>
<keyword evidence="4" id="KW-1185">Reference proteome</keyword>
<dbReference type="InterPro" id="IPR036938">
    <property type="entry name" value="PAP2/HPO_sf"/>
</dbReference>
<keyword evidence="1" id="KW-0812">Transmembrane</keyword>
<dbReference type="SMART" id="SM00014">
    <property type="entry name" value="acidPPc"/>
    <property type="match status" value="1"/>
</dbReference>
<dbReference type="InterPro" id="IPR000326">
    <property type="entry name" value="PAP2/HPO"/>
</dbReference>
<proteinExistence type="predicted"/>